<sequence>MNTFLSEAKENFTQITQDRRQLHRQPEIGFDLPVTVKYVQTRLSEMGIESRLCGGVIDEKLRQNFMKGGFPYMKQCYGVTATIGEGEPCILLRADMDALPMPENAELEFKSEIENRAHMCGHDAHTAMLLGAAQILKNHEAELPGTVKLMFQPGEECGCGSKFMVDDGILENPTVNAAFMIHVMPQLNVGKVQYSTGIASAAMDTFIVDIKGKGGHSSEPQKTIDPLLISNQLYTALNLLSGRETDPKQTVAMTVGTQTGGTAINVIPDESHMGFSFRTFDRTTREHLLRRVPEIVDHTVKMWRGEYSLCEFHTPSTYTDAELCASLRPALEKVVLSENIEKIAPMSGTEDFGYVTERVPGMAVWLGAGTESSAPLHNPDMQLDEDCLPIGAAIYVNVAWGWLRNH</sequence>
<evidence type="ECO:0000256" key="1">
    <source>
        <dbReference type="PIRSR" id="PIRSR005962-1"/>
    </source>
</evidence>
<comment type="caution">
    <text evidence="3">The sequence shown here is derived from an EMBL/GenBank/DDBJ whole genome shotgun (WGS) entry which is preliminary data.</text>
</comment>
<keyword evidence="4" id="KW-1185">Reference proteome</keyword>
<dbReference type="NCBIfam" id="TIGR01891">
    <property type="entry name" value="amidohydrolases"/>
    <property type="match status" value="1"/>
</dbReference>
<gene>
    <name evidence="3" type="ORF">FYJ64_08625</name>
</gene>
<reference evidence="3 4" key="1">
    <citation type="submission" date="2019-08" db="EMBL/GenBank/DDBJ databases">
        <title>In-depth cultivation of the pig gut microbiome towards novel bacterial diversity and tailored functional studies.</title>
        <authorList>
            <person name="Wylensek D."/>
            <person name="Hitch T.C.A."/>
            <person name="Clavel T."/>
        </authorList>
    </citation>
    <scope>NUCLEOTIDE SEQUENCE [LARGE SCALE GENOMIC DNA]</scope>
    <source>
        <strain evidence="3 4">WCA-MUC-591-APC-3H</strain>
    </source>
</reference>
<feature type="binding site" evidence="1">
    <location>
        <position position="156"/>
    </location>
    <ligand>
        <name>Mn(2+)</name>
        <dbReference type="ChEBI" id="CHEBI:29035"/>
        <label>2</label>
    </ligand>
</feature>
<dbReference type="CDD" id="cd03886">
    <property type="entry name" value="M20_Acy1"/>
    <property type="match status" value="1"/>
</dbReference>
<keyword evidence="1" id="KW-0464">Manganese</keyword>
<dbReference type="InterPro" id="IPR002933">
    <property type="entry name" value="Peptidase_M20"/>
</dbReference>
<evidence type="ECO:0000313" key="3">
    <source>
        <dbReference type="EMBL" id="MST52371.1"/>
    </source>
</evidence>
<dbReference type="InterPro" id="IPR011650">
    <property type="entry name" value="Peptidase_M20_dimer"/>
</dbReference>
<dbReference type="Gene3D" id="3.40.630.10">
    <property type="entry name" value="Zn peptidases"/>
    <property type="match status" value="1"/>
</dbReference>
<dbReference type="RefSeq" id="WP_154574769.1">
    <property type="nucleotide sequence ID" value="NZ_JBNPKE010000007.1"/>
</dbReference>
<feature type="binding site" evidence="1">
    <location>
        <position position="377"/>
    </location>
    <ligand>
        <name>Mn(2+)</name>
        <dbReference type="ChEBI" id="CHEBI:29035"/>
        <label>2</label>
    </ligand>
</feature>
<dbReference type="EMBL" id="VUMZ01000008">
    <property type="protein sequence ID" value="MST52371.1"/>
    <property type="molecule type" value="Genomic_DNA"/>
</dbReference>
<proteinExistence type="predicted"/>
<feature type="binding site" evidence="1">
    <location>
        <position position="120"/>
    </location>
    <ligand>
        <name>Mn(2+)</name>
        <dbReference type="ChEBI" id="CHEBI:29035"/>
        <label>2</label>
    </ligand>
</feature>
<name>A0A6L5Y708_9FIRM</name>
<keyword evidence="3" id="KW-0378">Hydrolase</keyword>
<feature type="binding site" evidence="1">
    <location>
        <position position="182"/>
    </location>
    <ligand>
        <name>Mn(2+)</name>
        <dbReference type="ChEBI" id="CHEBI:29035"/>
        <label>2</label>
    </ligand>
</feature>
<organism evidence="3 4">
    <name type="scientific">Hornefia butyriciproducens</name>
    <dbReference type="NCBI Taxonomy" id="2652293"/>
    <lineage>
        <taxon>Bacteria</taxon>
        <taxon>Bacillati</taxon>
        <taxon>Bacillota</taxon>
        <taxon>Clostridia</taxon>
        <taxon>Peptostreptococcales</taxon>
        <taxon>Anaerovoracaceae</taxon>
        <taxon>Hornefia</taxon>
    </lineage>
</organism>
<dbReference type="PANTHER" id="PTHR11014">
    <property type="entry name" value="PEPTIDASE M20 FAMILY MEMBER"/>
    <property type="match status" value="1"/>
</dbReference>
<dbReference type="InterPro" id="IPR036264">
    <property type="entry name" value="Bact_exopeptidase_dim_dom"/>
</dbReference>
<keyword evidence="1" id="KW-0479">Metal-binding</keyword>
<dbReference type="Pfam" id="PF07687">
    <property type="entry name" value="M20_dimer"/>
    <property type="match status" value="1"/>
</dbReference>
<dbReference type="Pfam" id="PF01546">
    <property type="entry name" value="Peptidase_M20"/>
    <property type="match status" value="1"/>
</dbReference>
<feature type="binding site" evidence="1">
    <location>
        <position position="122"/>
    </location>
    <ligand>
        <name>Mn(2+)</name>
        <dbReference type="ChEBI" id="CHEBI:29035"/>
        <label>2</label>
    </ligand>
</feature>
<dbReference type="Gene3D" id="3.30.70.360">
    <property type="match status" value="1"/>
</dbReference>
<dbReference type="AlphaFoldDB" id="A0A6L5Y708"/>
<dbReference type="SUPFAM" id="SSF55031">
    <property type="entry name" value="Bacterial exopeptidase dimerisation domain"/>
    <property type="match status" value="1"/>
</dbReference>
<dbReference type="SUPFAM" id="SSF53187">
    <property type="entry name" value="Zn-dependent exopeptidases"/>
    <property type="match status" value="1"/>
</dbReference>
<feature type="domain" description="Peptidase M20 dimerisation" evidence="2">
    <location>
        <begin position="205"/>
        <end position="299"/>
    </location>
</feature>
<comment type="cofactor">
    <cofactor evidence="1">
        <name>Mn(2+)</name>
        <dbReference type="ChEBI" id="CHEBI:29035"/>
    </cofactor>
    <text evidence="1">The Mn(2+) ion enhances activity.</text>
</comment>
<dbReference type="GO" id="GO:0046872">
    <property type="term" value="F:metal ion binding"/>
    <property type="evidence" value="ECO:0007669"/>
    <property type="project" value="UniProtKB-KW"/>
</dbReference>
<accession>A0A6L5Y708</accession>
<dbReference type="GeneID" id="303115391"/>
<evidence type="ECO:0000259" key="2">
    <source>
        <dbReference type="Pfam" id="PF07687"/>
    </source>
</evidence>
<dbReference type="InterPro" id="IPR017439">
    <property type="entry name" value="Amidohydrolase"/>
</dbReference>
<dbReference type="PANTHER" id="PTHR11014:SF63">
    <property type="entry name" value="METALLOPEPTIDASE, PUTATIVE (AFU_ORTHOLOGUE AFUA_6G09600)-RELATED"/>
    <property type="match status" value="1"/>
</dbReference>
<evidence type="ECO:0000313" key="4">
    <source>
        <dbReference type="Proteomes" id="UP000474676"/>
    </source>
</evidence>
<dbReference type="Proteomes" id="UP000474676">
    <property type="component" value="Unassembled WGS sequence"/>
</dbReference>
<dbReference type="PIRSF" id="PIRSF005962">
    <property type="entry name" value="Pept_M20D_amidohydro"/>
    <property type="match status" value="1"/>
</dbReference>
<dbReference type="GO" id="GO:0016787">
    <property type="term" value="F:hydrolase activity"/>
    <property type="evidence" value="ECO:0007669"/>
    <property type="project" value="UniProtKB-KW"/>
</dbReference>
<protein>
    <submittedName>
        <fullName evidence="3">Amidohydrolase</fullName>
    </submittedName>
</protein>